<evidence type="ECO:0000256" key="11">
    <source>
        <dbReference type="ARBA" id="ARBA00023242"/>
    </source>
</evidence>
<dbReference type="GO" id="GO:0031297">
    <property type="term" value="P:replication fork processing"/>
    <property type="evidence" value="ECO:0007669"/>
    <property type="project" value="TreeGrafter"/>
</dbReference>
<dbReference type="InterPro" id="IPR042530">
    <property type="entry name" value="EME1/EME2_C"/>
</dbReference>
<protein>
    <submittedName>
        <fullName evidence="14 15">Crossover junction endonuclease EME1-like</fullName>
    </submittedName>
</protein>
<dbReference type="GO" id="GO:0008821">
    <property type="term" value="F:crossover junction DNA endonuclease activity"/>
    <property type="evidence" value="ECO:0007669"/>
    <property type="project" value="TreeGrafter"/>
</dbReference>
<dbReference type="PANTHER" id="PTHR21077">
    <property type="entry name" value="EME1 PROTEIN"/>
    <property type="match status" value="1"/>
</dbReference>
<keyword evidence="7" id="KW-0378">Hydrolase</keyword>
<gene>
    <name evidence="14 15" type="primary">LOC106074819</name>
</gene>
<evidence type="ECO:0000256" key="7">
    <source>
        <dbReference type="ARBA" id="ARBA00022801"/>
    </source>
</evidence>
<dbReference type="RefSeq" id="XP_055874893.1">
    <property type="nucleotide sequence ID" value="XM_056018918.1"/>
</dbReference>
<keyword evidence="12" id="KW-0469">Meiosis</keyword>
<evidence type="ECO:0000256" key="12">
    <source>
        <dbReference type="ARBA" id="ARBA00023254"/>
    </source>
</evidence>
<evidence type="ECO:0000313" key="13">
    <source>
        <dbReference type="Proteomes" id="UP001165740"/>
    </source>
</evidence>
<dbReference type="GO" id="GO:0006302">
    <property type="term" value="P:double-strand break repair"/>
    <property type="evidence" value="ECO:0007669"/>
    <property type="project" value="TreeGrafter"/>
</dbReference>
<comment type="subcellular location">
    <subcellularLocation>
        <location evidence="2">Nucleus</location>
    </subcellularLocation>
</comment>
<comment type="cofactor">
    <cofactor evidence="1">
        <name>Mg(2+)</name>
        <dbReference type="ChEBI" id="CHEBI:18420"/>
    </cofactor>
</comment>
<evidence type="ECO:0000313" key="14">
    <source>
        <dbReference type="RefSeq" id="XP_055874892.1"/>
    </source>
</evidence>
<keyword evidence="11" id="KW-0539">Nucleus</keyword>
<keyword evidence="3" id="KW-0540">Nuclease</keyword>
<name>A0A9W2ZIZ1_BIOGL</name>
<keyword evidence="5" id="KW-0255">Endonuclease</keyword>
<reference evidence="14 15" key="1">
    <citation type="submission" date="2025-04" db="UniProtKB">
        <authorList>
            <consortium name="RefSeq"/>
        </authorList>
    </citation>
    <scope>IDENTIFICATION</scope>
</reference>
<dbReference type="OMA" id="MEMEKYF"/>
<accession>A0A9W2ZIZ1</accession>
<proteinExistence type="predicted"/>
<evidence type="ECO:0000256" key="10">
    <source>
        <dbReference type="ARBA" id="ARBA00023204"/>
    </source>
</evidence>
<dbReference type="OrthoDB" id="343092at2759"/>
<keyword evidence="8" id="KW-0460">Magnesium</keyword>
<evidence type="ECO:0000256" key="6">
    <source>
        <dbReference type="ARBA" id="ARBA00022763"/>
    </source>
</evidence>
<dbReference type="GO" id="GO:0000712">
    <property type="term" value="P:resolution of meiotic recombination intermediates"/>
    <property type="evidence" value="ECO:0007669"/>
    <property type="project" value="TreeGrafter"/>
</dbReference>
<dbReference type="GO" id="GO:0031573">
    <property type="term" value="P:mitotic intra-S DNA damage checkpoint signaling"/>
    <property type="evidence" value="ECO:0007669"/>
    <property type="project" value="TreeGrafter"/>
</dbReference>
<dbReference type="PANTHER" id="PTHR21077:SF5">
    <property type="entry name" value="CROSSOVER JUNCTION ENDONUCLEASE MMS4"/>
    <property type="match status" value="1"/>
</dbReference>
<dbReference type="Gene3D" id="3.40.50.10130">
    <property type="match status" value="1"/>
</dbReference>
<evidence type="ECO:0000256" key="8">
    <source>
        <dbReference type="ARBA" id="ARBA00022842"/>
    </source>
</evidence>
<dbReference type="GO" id="GO:0048476">
    <property type="term" value="C:Holliday junction resolvase complex"/>
    <property type="evidence" value="ECO:0007669"/>
    <property type="project" value="InterPro"/>
</dbReference>
<evidence type="ECO:0000256" key="5">
    <source>
        <dbReference type="ARBA" id="ARBA00022759"/>
    </source>
</evidence>
<dbReference type="GO" id="GO:0005634">
    <property type="term" value="C:nucleus"/>
    <property type="evidence" value="ECO:0007669"/>
    <property type="project" value="UniProtKB-SubCell"/>
</dbReference>
<dbReference type="GO" id="GO:0046872">
    <property type="term" value="F:metal ion binding"/>
    <property type="evidence" value="ECO:0007669"/>
    <property type="project" value="UniProtKB-KW"/>
</dbReference>
<evidence type="ECO:0000256" key="3">
    <source>
        <dbReference type="ARBA" id="ARBA00022722"/>
    </source>
</evidence>
<organism evidence="13 14">
    <name type="scientific">Biomphalaria glabrata</name>
    <name type="common">Bloodfluke planorb</name>
    <name type="synonym">Freshwater snail</name>
    <dbReference type="NCBI Taxonomy" id="6526"/>
    <lineage>
        <taxon>Eukaryota</taxon>
        <taxon>Metazoa</taxon>
        <taxon>Spiralia</taxon>
        <taxon>Lophotrochozoa</taxon>
        <taxon>Mollusca</taxon>
        <taxon>Gastropoda</taxon>
        <taxon>Heterobranchia</taxon>
        <taxon>Euthyneura</taxon>
        <taxon>Panpulmonata</taxon>
        <taxon>Hygrophila</taxon>
        <taxon>Lymnaeoidea</taxon>
        <taxon>Planorbidae</taxon>
        <taxon>Biomphalaria</taxon>
    </lineage>
</organism>
<keyword evidence="10" id="KW-0234">DNA repair</keyword>
<evidence type="ECO:0000256" key="9">
    <source>
        <dbReference type="ARBA" id="ARBA00023172"/>
    </source>
</evidence>
<evidence type="ECO:0000256" key="1">
    <source>
        <dbReference type="ARBA" id="ARBA00001946"/>
    </source>
</evidence>
<keyword evidence="6" id="KW-0227">DNA damage</keyword>
<keyword evidence="13" id="KW-1185">Reference proteome</keyword>
<dbReference type="Proteomes" id="UP001165740">
    <property type="component" value="Chromosome 2"/>
</dbReference>
<sequence>MTEPLTVLVDPAITPQEKQKELISNTCLEINVRCDFVPQRCERTISWMPPLSASSSVYEDITKEIMAVLNAEEAVQMIQAYIQSKHGDAQHMTLTQWVSSLQASLPGHNITVFIVGLTKYFSNQKLKNKRNFKEAATGQATKRKKKNERLDESISFQQAEEAFVELQLFTGCVVQQTATFEEFVGQLKYFTKSVREKPAKKDRFDSVLSFLDEATSGIYVNKQGQGLSKVWKHQLMQYKNFGSEMAEAVAAVYPSPYLLHKACKEKNNKEAEAMIADINVRRNASVISTNRKIGKEQARRIYTFMTSKDPDQVIK</sequence>
<evidence type="ECO:0000256" key="2">
    <source>
        <dbReference type="ARBA" id="ARBA00004123"/>
    </source>
</evidence>
<keyword evidence="4" id="KW-0479">Metal-binding</keyword>
<dbReference type="InterPro" id="IPR033310">
    <property type="entry name" value="Mms4/EME1/EME2"/>
</dbReference>
<dbReference type="GeneID" id="106074819"/>
<evidence type="ECO:0000313" key="15">
    <source>
        <dbReference type="RefSeq" id="XP_055874893.1"/>
    </source>
</evidence>
<dbReference type="AlphaFoldDB" id="A0A9W2ZIZ1"/>
<dbReference type="Gene3D" id="1.10.150.670">
    <property type="entry name" value="Crossover junction endonuclease EME1, DNA-binding domain"/>
    <property type="match status" value="1"/>
</dbReference>
<dbReference type="RefSeq" id="XP_055874892.1">
    <property type="nucleotide sequence ID" value="XM_056018917.1"/>
</dbReference>
<evidence type="ECO:0000256" key="4">
    <source>
        <dbReference type="ARBA" id="ARBA00022723"/>
    </source>
</evidence>
<dbReference type="Pfam" id="PF21292">
    <property type="entry name" value="EME1-MUS81_C"/>
    <property type="match status" value="1"/>
</dbReference>
<keyword evidence="9" id="KW-0233">DNA recombination</keyword>